<dbReference type="PATRIC" id="fig|572479.3.peg.711"/>
<dbReference type="PANTHER" id="PTHR46244">
    <property type="entry name" value="PHOSPHOENOLPYRUVATE-PROTEIN PHOSPHOTRANSFERASE"/>
    <property type="match status" value="1"/>
</dbReference>
<evidence type="ECO:0000259" key="23">
    <source>
        <dbReference type="Pfam" id="PF02896"/>
    </source>
</evidence>
<accession>E3DQG2</accession>
<evidence type="ECO:0000256" key="6">
    <source>
        <dbReference type="ARBA" id="ARBA00012232"/>
    </source>
</evidence>
<feature type="domain" description="Phosphotransferase system enzyme I N-terminal" evidence="24">
    <location>
        <begin position="5"/>
        <end position="128"/>
    </location>
</feature>
<comment type="similarity">
    <text evidence="5 17">Belongs to the PEP-utilizing enzyme family.</text>
</comment>
<organism evidence="25 26">
    <name type="scientific">Halanaerobium praevalens (strain ATCC 33744 / DSM 2228 / GSL)</name>
    <dbReference type="NCBI Taxonomy" id="572479"/>
    <lineage>
        <taxon>Bacteria</taxon>
        <taxon>Bacillati</taxon>
        <taxon>Bacillota</taxon>
        <taxon>Clostridia</taxon>
        <taxon>Halanaerobiales</taxon>
        <taxon>Halanaerobiaceae</taxon>
        <taxon>Halanaerobium</taxon>
    </lineage>
</organism>
<proteinExistence type="inferred from homology"/>
<name>E3DQG2_HALPG</name>
<dbReference type="NCBIfam" id="TIGR01417">
    <property type="entry name" value="PTS_I_fam"/>
    <property type="match status" value="1"/>
</dbReference>
<evidence type="ECO:0000313" key="26">
    <source>
        <dbReference type="Proteomes" id="UP000006866"/>
    </source>
</evidence>
<evidence type="ECO:0000256" key="13">
    <source>
        <dbReference type="ARBA" id="ARBA00022723"/>
    </source>
</evidence>
<dbReference type="EMBL" id="CP002175">
    <property type="protein sequence ID" value="ADO76858.1"/>
    <property type="molecule type" value="Genomic_DNA"/>
</dbReference>
<dbReference type="PIRSF" id="PIRSF000732">
    <property type="entry name" value="PTS_enzyme_I"/>
    <property type="match status" value="1"/>
</dbReference>
<comment type="cofactor">
    <cofactor evidence="2 17 20">
        <name>Mg(2+)</name>
        <dbReference type="ChEBI" id="CHEBI:18420"/>
    </cofactor>
</comment>
<feature type="domain" description="PEP-utilising enzyme mobile" evidence="22">
    <location>
        <begin position="154"/>
        <end position="227"/>
    </location>
</feature>
<dbReference type="SUPFAM" id="SSF51621">
    <property type="entry name" value="Phosphoenolpyruvate/pyruvate domain"/>
    <property type="match status" value="1"/>
</dbReference>
<dbReference type="Proteomes" id="UP000006866">
    <property type="component" value="Chromosome"/>
</dbReference>
<gene>
    <name evidence="25" type="ordered locus">Hprae_0704</name>
</gene>
<feature type="coiled-coil region" evidence="21">
    <location>
        <begin position="21"/>
        <end position="62"/>
    </location>
</feature>
<keyword evidence="10 17" id="KW-0762">Sugar transport</keyword>
<feature type="binding site" evidence="19">
    <location>
        <position position="467"/>
    </location>
    <ligand>
        <name>phosphoenolpyruvate</name>
        <dbReference type="ChEBI" id="CHEBI:58702"/>
    </ligand>
</feature>
<dbReference type="GO" id="GO:0016301">
    <property type="term" value="F:kinase activity"/>
    <property type="evidence" value="ECO:0007669"/>
    <property type="project" value="UniProtKB-KW"/>
</dbReference>
<dbReference type="KEGG" id="hpk:Hprae_0704"/>
<dbReference type="PRINTS" id="PR01736">
    <property type="entry name" value="PHPHTRNFRASE"/>
</dbReference>
<dbReference type="InterPro" id="IPR036637">
    <property type="entry name" value="Phosphohistidine_dom_sf"/>
</dbReference>
<dbReference type="InterPro" id="IPR040442">
    <property type="entry name" value="Pyrv_kinase-like_dom_sf"/>
</dbReference>
<evidence type="ECO:0000259" key="22">
    <source>
        <dbReference type="Pfam" id="PF00391"/>
    </source>
</evidence>
<dbReference type="Pfam" id="PF05524">
    <property type="entry name" value="PEP-utilisers_N"/>
    <property type="match status" value="1"/>
</dbReference>
<dbReference type="InterPro" id="IPR024692">
    <property type="entry name" value="PTS_EI"/>
</dbReference>
<evidence type="ECO:0000256" key="5">
    <source>
        <dbReference type="ARBA" id="ARBA00007837"/>
    </source>
</evidence>
<evidence type="ECO:0000256" key="2">
    <source>
        <dbReference type="ARBA" id="ARBA00001946"/>
    </source>
</evidence>
<evidence type="ECO:0000256" key="18">
    <source>
        <dbReference type="PIRSR" id="PIRSR000732-1"/>
    </source>
</evidence>
<protein>
    <recommendedName>
        <fullName evidence="7 17">Phosphoenolpyruvate-protein phosphotransferase</fullName>
        <ecNumber evidence="6 17">2.7.3.9</ecNumber>
    </recommendedName>
    <alternativeName>
        <fullName evidence="16 17">Phosphotransferase system, enzyme I</fullName>
    </alternativeName>
</protein>
<dbReference type="InterPro" id="IPR008731">
    <property type="entry name" value="PTS_EIN"/>
</dbReference>
<reference evidence="26" key="1">
    <citation type="submission" date="2010-10" db="EMBL/GenBank/DDBJ databases">
        <title>The complete genome of Halanaerobium praevalens DSM 2228.</title>
        <authorList>
            <consortium name="US DOE Joint Genome Institute (JGI-PGF)"/>
            <person name="Lucas S."/>
            <person name="Copeland A."/>
            <person name="Lapidus A."/>
            <person name="Glavina del Rio T."/>
            <person name="Dalin E."/>
            <person name="Tice H."/>
            <person name="Bruce D."/>
            <person name="Goodwin L."/>
            <person name="Pitluck S."/>
            <person name="Kyrpides N."/>
            <person name="Mavromatis K."/>
            <person name="Ivanova N."/>
            <person name="Ovchinnikova G."/>
            <person name="Chertkov O."/>
            <person name="Detter J.C."/>
            <person name="Han C."/>
            <person name="Larimer F."/>
            <person name="Land M."/>
            <person name="Hauser L."/>
            <person name="Markowitz V."/>
            <person name="Cheng J.-F."/>
            <person name="Hugenholtz P."/>
            <person name="Woyke T."/>
            <person name="Wu D."/>
            <person name="Tindall B."/>
            <person name="Pomrenke H.G."/>
            <person name="Brambilla E."/>
            <person name="Klenk H.-P."/>
            <person name="Eisen J.A."/>
        </authorList>
    </citation>
    <scope>NUCLEOTIDE SEQUENCE [LARGE SCALE GENOMIC DNA]</scope>
    <source>
        <strain evidence="26">ATCC 33744 / DSM 2228 / GSL</strain>
    </source>
</reference>
<dbReference type="OrthoDB" id="9765468at2"/>
<dbReference type="InterPro" id="IPR023151">
    <property type="entry name" value="PEP_util_CS"/>
</dbReference>
<feature type="binding site" evidence="20">
    <location>
        <position position="433"/>
    </location>
    <ligand>
        <name>Mg(2+)</name>
        <dbReference type="ChEBI" id="CHEBI:18420"/>
    </ligand>
</feature>
<evidence type="ECO:0000256" key="1">
    <source>
        <dbReference type="ARBA" id="ARBA00000683"/>
    </source>
</evidence>
<keyword evidence="14 17" id="KW-0418">Kinase</keyword>
<evidence type="ECO:0000256" key="20">
    <source>
        <dbReference type="PIRSR" id="PIRSR000732-3"/>
    </source>
</evidence>
<dbReference type="SUPFAM" id="SSF52009">
    <property type="entry name" value="Phosphohistidine domain"/>
    <property type="match status" value="1"/>
</dbReference>
<evidence type="ECO:0000256" key="9">
    <source>
        <dbReference type="ARBA" id="ARBA00022490"/>
    </source>
</evidence>
<keyword evidence="13 17" id="KW-0479">Metal-binding</keyword>
<evidence type="ECO:0000256" key="14">
    <source>
        <dbReference type="ARBA" id="ARBA00022777"/>
    </source>
</evidence>
<dbReference type="GO" id="GO:0008965">
    <property type="term" value="F:phosphoenolpyruvate-protein phosphotransferase activity"/>
    <property type="evidence" value="ECO:0007669"/>
    <property type="project" value="UniProtKB-EC"/>
</dbReference>
<dbReference type="InterPro" id="IPR008279">
    <property type="entry name" value="PEP-util_enz_mobile_dom"/>
</dbReference>
<dbReference type="eggNOG" id="COG1080">
    <property type="taxonomic scope" value="Bacteria"/>
</dbReference>
<evidence type="ECO:0000256" key="8">
    <source>
        <dbReference type="ARBA" id="ARBA00022448"/>
    </source>
</evidence>
<dbReference type="STRING" id="572479.Hprae_0704"/>
<dbReference type="AlphaFoldDB" id="E3DQG2"/>
<feature type="binding site" evidence="19">
    <location>
        <begin position="456"/>
        <end position="457"/>
    </location>
    <ligand>
        <name>phosphoenolpyruvate</name>
        <dbReference type="ChEBI" id="CHEBI:58702"/>
    </ligand>
</feature>
<comment type="catalytic activity">
    <reaction evidence="1 17">
        <text>L-histidyl-[protein] + phosphoenolpyruvate = N(pros)-phospho-L-histidyl-[protein] + pyruvate</text>
        <dbReference type="Rhea" id="RHEA:23880"/>
        <dbReference type="Rhea" id="RHEA-COMP:9745"/>
        <dbReference type="Rhea" id="RHEA-COMP:9746"/>
        <dbReference type="ChEBI" id="CHEBI:15361"/>
        <dbReference type="ChEBI" id="CHEBI:29979"/>
        <dbReference type="ChEBI" id="CHEBI:58702"/>
        <dbReference type="ChEBI" id="CHEBI:64837"/>
        <dbReference type="EC" id="2.7.3.9"/>
    </reaction>
</comment>
<comment type="subcellular location">
    <subcellularLocation>
        <location evidence="4 17">Cytoplasm</location>
    </subcellularLocation>
</comment>
<feature type="coiled-coil region" evidence="21">
    <location>
        <begin position="231"/>
        <end position="261"/>
    </location>
</feature>
<dbReference type="HOGENOM" id="CLU_007308_7_0_9"/>
<keyword evidence="12 17" id="KW-0598">Phosphotransferase system</keyword>
<feature type="binding site" evidence="19">
    <location>
        <position position="334"/>
    </location>
    <ligand>
        <name>phosphoenolpyruvate</name>
        <dbReference type="ChEBI" id="CHEBI:58702"/>
    </ligand>
</feature>
<dbReference type="Pfam" id="PF02896">
    <property type="entry name" value="PEP-utilizers_C"/>
    <property type="match status" value="1"/>
</dbReference>
<evidence type="ECO:0000256" key="21">
    <source>
        <dbReference type="SAM" id="Coils"/>
    </source>
</evidence>
<dbReference type="PANTHER" id="PTHR46244:SF3">
    <property type="entry name" value="PHOSPHOENOLPYRUVATE-PROTEIN PHOSPHOTRANSFERASE"/>
    <property type="match status" value="1"/>
</dbReference>
<dbReference type="GO" id="GO:0009401">
    <property type="term" value="P:phosphoenolpyruvate-dependent sugar phosphotransferase system"/>
    <property type="evidence" value="ECO:0007669"/>
    <property type="project" value="UniProtKB-KW"/>
</dbReference>
<dbReference type="InterPro" id="IPR006318">
    <property type="entry name" value="PTS_EI-like"/>
</dbReference>
<evidence type="ECO:0000256" key="12">
    <source>
        <dbReference type="ARBA" id="ARBA00022683"/>
    </source>
</evidence>
<reference evidence="25 26" key="2">
    <citation type="journal article" date="2011" name="Stand. Genomic Sci.">
        <title>Complete genome sequence of the extremely halophilic Halanaerobium praevalens type strain (GSL).</title>
        <authorList>
            <person name="Ivanova N."/>
            <person name="Sikorski J."/>
            <person name="Chertkov O."/>
            <person name="Nolan M."/>
            <person name="Lucas S."/>
            <person name="Hammon N."/>
            <person name="Deshpande S."/>
            <person name="Cheng J.F."/>
            <person name="Tapia R."/>
            <person name="Han C."/>
            <person name="Goodwin L."/>
            <person name="Pitluck S."/>
            <person name="Huntemann M."/>
            <person name="Liolios K."/>
            <person name="Pagani I."/>
            <person name="Mavromatis K."/>
            <person name="Ovchinikova G."/>
            <person name="Pati A."/>
            <person name="Chen A."/>
            <person name="Palaniappan K."/>
            <person name="Land M."/>
            <person name="Hauser L."/>
            <person name="Brambilla E.M."/>
            <person name="Kannan K.P."/>
            <person name="Rohde M."/>
            <person name="Tindall B.J."/>
            <person name="Goker M."/>
            <person name="Detter J.C."/>
            <person name="Woyke T."/>
            <person name="Bristow J."/>
            <person name="Eisen J.A."/>
            <person name="Markowitz V."/>
            <person name="Hugenholtz P."/>
            <person name="Kyrpides N.C."/>
            <person name="Klenk H.P."/>
            <person name="Lapidus A."/>
        </authorList>
    </citation>
    <scope>NUCLEOTIDE SEQUENCE [LARGE SCALE GENOMIC DNA]</scope>
    <source>
        <strain evidence="26">ATCC 33744 / DSM 2228 / GSL</strain>
    </source>
</reference>
<dbReference type="InterPro" id="IPR050499">
    <property type="entry name" value="PEP-utilizing_PTS_enzyme"/>
</dbReference>
<feature type="binding site" evidence="19">
    <location>
        <position position="298"/>
    </location>
    <ligand>
        <name>phosphoenolpyruvate</name>
        <dbReference type="ChEBI" id="CHEBI:58702"/>
    </ligand>
</feature>
<dbReference type="Pfam" id="PF00391">
    <property type="entry name" value="PEP-utilizers"/>
    <property type="match status" value="1"/>
</dbReference>
<dbReference type="EC" id="2.7.3.9" evidence="6 17"/>
<evidence type="ECO:0000256" key="4">
    <source>
        <dbReference type="ARBA" id="ARBA00004496"/>
    </source>
</evidence>
<feature type="binding site" evidence="20">
    <location>
        <position position="457"/>
    </location>
    <ligand>
        <name>Mg(2+)</name>
        <dbReference type="ChEBI" id="CHEBI:18420"/>
    </ligand>
</feature>
<comment type="function">
    <text evidence="3 17">General (non sugar-specific) component of the phosphoenolpyruvate-dependent sugar phosphotransferase system (sugar PTS). This major carbohydrate active-transport system catalyzes the phosphorylation of incoming sugar substrates concomitantly with their translocation across the cell membrane. Enzyme I transfers the phosphoryl group from phosphoenolpyruvate (PEP) to the phosphoryl carrier protein (HPr).</text>
</comment>
<dbReference type="Gene3D" id="1.10.274.10">
    <property type="entry name" value="PtsI, HPr-binding domain"/>
    <property type="match status" value="1"/>
</dbReference>
<dbReference type="GO" id="GO:0046872">
    <property type="term" value="F:metal ion binding"/>
    <property type="evidence" value="ECO:0007669"/>
    <property type="project" value="UniProtKB-KW"/>
</dbReference>
<evidence type="ECO:0000256" key="15">
    <source>
        <dbReference type="ARBA" id="ARBA00022842"/>
    </source>
</evidence>
<dbReference type="PROSITE" id="PS00742">
    <property type="entry name" value="PEP_ENZYMES_2"/>
    <property type="match status" value="1"/>
</dbReference>
<evidence type="ECO:0000256" key="3">
    <source>
        <dbReference type="ARBA" id="ARBA00002728"/>
    </source>
</evidence>
<dbReference type="Gene3D" id="3.20.20.60">
    <property type="entry name" value="Phosphoenolpyruvate-binding domains"/>
    <property type="match status" value="1"/>
</dbReference>
<evidence type="ECO:0000256" key="17">
    <source>
        <dbReference type="PIRNR" id="PIRNR000732"/>
    </source>
</evidence>
<evidence type="ECO:0000256" key="16">
    <source>
        <dbReference type="ARBA" id="ARBA00033235"/>
    </source>
</evidence>
<evidence type="ECO:0000256" key="19">
    <source>
        <dbReference type="PIRSR" id="PIRSR000732-2"/>
    </source>
</evidence>
<evidence type="ECO:0000256" key="11">
    <source>
        <dbReference type="ARBA" id="ARBA00022679"/>
    </source>
</evidence>
<keyword evidence="26" id="KW-1185">Reference proteome</keyword>
<feature type="active site" description="Tele-phosphohistidine intermediate" evidence="18">
    <location>
        <position position="190"/>
    </location>
</feature>
<evidence type="ECO:0000259" key="24">
    <source>
        <dbReference type="Pfam" id="PF05524"/>
    </source>
</evidence>
<feature type="active site" description="Proton donor" evidence="18">
    <location>
        <position position="504"/>
    </location>
</feature>
<evidence type="ECO:0000256" key="7">
    <source>
        <dbReference type="ARBA" id="ARBA00016544"/>
    </source>
</evidence>
<sequence length="572" mass="63473">MILLEGIAASPGIAIGKSLLKEDKEIEINKEKIKSEQVESEIEKLHDALAESKKSLLQLKEETAEKLGKEKAEIFGAHLMILDDPEVIPAFENKIKDDKLNAAAAVKAVIDQFAAMFAAMDDDYLRERGSDIKDVGLRVIKNILGIEDISDKISEDAIIIAEDLTPSDTAQLDTDKVLSFVTMDGSRTSHSAIMARSLGIPSVVGVGKTLFEKSENEMDIIVDGNSGKVYLNPDQSTLAEYKEKLEKYEAEQERLKAFKDQKAQTKDGYQVEVAGNMGNLKDVDPILANGGEGVGLFRSEFLYMDRNELPTEEEQFEVYKKATEKMGDRPLVIRTLDVGGDKELPYLDFPEEMNPFLGYRAIRVCLERDDIFKPQLRALLRAGLYGNIKIMFPMISSLDELLAAKAKVEEVKADLKAEGIDFNQNIDLGMMIEIPAAVMIADKLAKEVDFFSIGTNDLIQYTVAVDRMNEQIAEMHTPYHPAVLRLIKRTIEAGHAEDIWVGMCGEAAGEELLLPFLLGAGLDEFSMSAVSILKIKEILTKWDLDSAQKESAKILNLSTAAEVKAYLNKIKK</sequence>
<dbReference type="RefSeq" id="WP_014552891.1">
    <property type="nucleotide sequence ID" value="NC_017455.1"/>
</dbReference>
<evidence type="ECO:0000313" key="25">
    <source>
        <dbReference type="EMBL" id="ADO76858.1"/>
    </source>
</evidence>
<dbReference type="InterPro" id="IPR036618">
    <property type="entry name" value="PtsI_HPr-bd_sf"/>
</dbReference>
<feature type="domain" description="PEP-utilising enzyme C-terminal" evidence="23">
    <location>
        <begin position="253"/>
        <end position="541"/>
    </location>
</feature>
<keyword evidence="21" id="KW-0175">Coiled coil</keyword>
<dbReference type="SUPFAM" id="SSF47831">
    <property type="entry name" value="Enzyme I of the PEP:sugar phosphotransferase system HPr-binding (sub)domain"/>
    <property type="match status" value="1"/>
</dbReference>
<keyword evidence="15 17" id="KW-0460">Magnesium</keyword>
<keyword evidence="8 17" id="KW-0813">Transport</keyword>
<evidence type="ECO:0000256" key="10">
    <source>
        <dbReference type="ARBA" id="ARBA00022597"/>
    </source>
</evidence>
<dbReference type="InterPro" id="IPR015813">
    <property type="entry name" value="Pyrv/PenolPyrv_kinase-like_dom"/>
</dbReference>
<keyword evidence="9 17" id="KW-0963">Cytoplasm</keyword>
<dbReference type="Gene3D" id="3.50.30.10">
    <property type="entry name" value="Phosphohistidine domain"/>
    <property type="match status" value="1"/>
</dbReference>
<dbReference type="InterPro" id="IPR000121">
    <property type="entry name" value="PEP_util_C"/>
</dbReference>
<dbReference type="GO" id="GO:0005737">
    <property type="term" value="C:cytoplasm"/>
    <property type="evidence" value="ECO:0007669"/>
    <property type="project" value="UniProtKB-SubCell"/>
</dbReference>
<keyword evidence="11 17" id="KW-0808">Transferase</keyword>